<evidence type="ECO:0000256" key="1">
    <source>
        <dbReference type="SAM" id="MobiDB-lite"/>
    </source>
</evidence>
<feature type="region of interest" description="Disordered" evidence="1">
    <location>
        <begin position="113"/>
        <end position="142"/>
    </location>
</feature>
<dbReference type="Proteomes" id="UP000494363">
    <property type="component" value="Unassembled WGS sequence"/>
</dbReference>
<accession>A0A6J5F5N9</accession>
<sequence>MVVTGDPPPARGQPAIQPYREVPLRIKLNCKSIRRTGSPSLGQTRPDGTALRAAPGEGPVGEEIGQLRALAADDLTCRPDEIGVWLEASARPAYLLGTPIPDRPEIADEPVGHVPASPVRLNRESSGRAAPYPSATPRTPSTTIAWKPRRRERTTPASPEHINLVNNLPDELSSSRRSNINRLLVYLEKQGLLWSQLVPAGCGPDARLQVLEQAVNEGVRQNALHPGTRAAISRAFGLVIRGESGQVLLAPALQAHLDLLMALPEGLSQPHRSAINRLLVHLEEQELSWPQLVPTDIGGPGSRHPALEQAINDGIRHHGLHPGTRAAINRAFGLSARGRSRPLALPPTLQAHIDLMETLPEDLIQQYRSYITRFLVHLEDERLSWPQLVPAGSGPGARPPVLEQVVNEGIQHHGLHPGTKVAINRAFGFIIQATSNKVRLAPTLHSHIELMKALPEGLGPQRRSDINQLLVHLEKQGRSWSQLVPADSGPSARPPAPERAVDEGIRHHRLPSATRSAINRAFGFAIRAESRAARSAVRD</sequence>
<feature type="region of interest" description="Disordered" evidence="1">
    <location>
        <begin position="33"/>
        <end position="60"/>
    </location>
</feature>
<dbReference type="AlphaFoldDB" id="A0A6J5F5N9"/>
<keyword evidence="3" id="KW-1185">Reference proteome</keyword>
<proteinExistence type="predicted"/>
<reference evidence="2 3" key="1">
    <citation type="submission" date="2020-04" db="EMBL/GenBank/DDBJ databases">
        <authorList>
            <person name="De Canck E."/>
        </authorList>
    </citation>
    <scope>NUCLEOTIDE SEQUENCE [LARGE SCALE GENOMIC DNA]</scope>
    <source>
        <strain evidence="2 3">LMG 29542</strain>
    </source>
</reference>
<gene>
    <name evidence="2" type="ORF">LMG29542_07588</name>
</gene>
<organism evidence="2 3">
    <name type="scientific">Paraburkholderia humisilvae</name>
    <dbReference type="NCBI Taxonomy" id="627669"/>
    <lineage>
        <taxon>Bacteria</taxon>
        <taxon>Pseudomonadati</taxon>
        <taxon>Pseudomonadota</taxon>
        <taxon>Betaproteobacteria</taxon>
        <taxon>Burkholderiales</taxon>
        <taxon>Burkholderiaceae</taxon>
        <taxon>Paraburkholderia</taxon>
    </lineage>
</organism>
<protein>
    <submittedName>
        <fullName evidence="2">Uncharacterized protein</fullName>
    </submittedName>
</protein>
<dbReference type="EMBL" id="CADIKH010000096">
    <property type="protein sequence ID" value="CAB3774109.1"/>
    <property type="molecule type" value="Genomic_DNA"/>
</dbReference>
<evidence type="ECO:0000313" key="2">
    <source>
        <dbReference type="EMBL" id="CAB3774109.1"/>
    </source>
</evidence>
<dbReference type="RefSeq" id="WP_175232850.1">
    <property type="nucleotide sequence ID" value="NZ_CADIKH010000096.1"/>
</dbReference>
<name>A0A6J5F5N9_9BURK</name>
<evidence type="ECO:0000313" key="3">
    <source>
        <dbReference type="Proteomes" id="UP000494363"/>
    </source>
</evidence>